<dbReference type="InterPro" id="IPR035901">
    <property type="entry name" value="GIY-YIG_endonuc_sf"/>
</dbReference>
<dbReference type="InterPro" id="IPR006350">
    <property type="entry name" value="Intron_endoG1"/>
</dbReference>
<dbReference type="NCBIfam" id="TIGR01453">
    <property type="entry name" value="grpIintron_endo"/>
    <property type="match status" value="1"/>
</dbReference>
<reference evidence="4 5" key="1">
    <citation type="journal article" date="2016" name="PLoS ONE">
        <title>Comparative Genome Analysis Provides Insights into the Pathogenicity of Flavobacterium psychrophilum.</title>
        <authorList>
            <person name="Castillo D."/>
            <person name="Christiansen R.H."/>
            <person name="Dalsgaard I."/>
            <person name="Madsen L."/>
            <person name="Espejo R."/>
            <person name="Middelboe M."/>
        </authorList>
    </citation>
    <scope>NUCLEOTIDE SEQUENCE [LARGE SCALE GENOMIC DNA]</scope>
</reference>
<organism evidence="4 5">
    <name type="scientific">Flavobacterium phage FpV4</name>
    <dbReference type="NCBI Taxonomy" id="1740108"/>
    <lineage>
        <taxon>Viruses</taxon>
        <taxon>Duplodnaviria</taxon>
        <taxon>Heunggongvirae</taxon>
        <taxon>Uroviricota</taxon>
        <taxon>Caudoviricetes</taxon>
        <taxon>Fipvunavirus</taxon>
        <taxon>Fipvunavirus Fpv4</taxon>
    </lineage>
</organism>
<keyword evidence="4" id="KW-0378">Hydrolase</keyword>
<dbReference type="InterPro" id="IPR000305">
    <property type="entry name" value="GIY-YIG_endonuc"/>
</dbReference>
<dbReference type="Proteomes" id="UP000221857">
    <property type="component" value="Segment"/>
</dbReference>
<dbReference type="Pfam" id="PF01541">
    <property type="entry name" value="GIY-YIG"/>
    <property type="match status" value="1"/>
</dbReference>
<keyword evidence="2" id="KW-0460">Magnesium</keyword>
<evidence type="ECO:0000259" key="3">
    <source>
        <dbReference type="PROSITE" id="PS50164"/>
    </source>
</evidence>
<dbReference type="SUPFAM" id="SSF82771">
    <property type="entry name" value="GIY-YIG endonuclease"/>
    <property type="match status" value="1"/>
</dbReference>
<protein>
    <submittedName>
        <fullName evidence="4">Group I intron endonuclease</fullName>
    </submittedName>
</protein>
<dbReference type="Gene3D" id="3.40.1440.10">
    <property type="entry name" value="GIY-YIG endonuclease"/>
    <property type="match status" value="1"/>
</dbReference>
<name>A0A141HR74_9CAUD</name>
<accession>A0A141HR74</accession>
<dbReference type="GeneID" id="40069645"/>
<keyword evidence="5" id="KW-1185">Reference proteome</keyword>
<feature type="domain" description="GIY-YIG" evidence="3">
    <location>
        <begin position="20"/>
        <end position="108"/>
    </location>
</feature>
<dbReference type="EMBL" id="KT876724">
    <property type="protein sequence ID" value="ALN97185.1"/>
    <property type="molecule type" value="Genomic_DNA"/>
</dbReference>
<evidence type="ECO:0000256" key="2">
    <source>
        <dbReference type="ARBA" id="ARBA00022842"/>
    </source>
</evidence>
<dbReference type="RefSeq" id="YP_009594128.1">
    <property type="nucleotide sequence ID" value="NC_041872.1"/>
</dbReference>
<sequence>MIVNFISYNLHNIKIKRFMQVVGIYKIENIINNKFYIGSSLDIGYRFKAHIRALKHNIHKNKHLQNAVNKYGITNFTFTIIEECNNTELMVREQYYIDKYDINSLYNKTKIAYGGGSDKVEIPLVLLDLKGNIINEYKSGSELARDLKISLAPYATLNTKSILKTKYRVVSKKFYLNNLQEILTWKQYSNETKHKKIVKMNSPKIYKYKLIKDNEILYFDYLKDIGTILSISTERVRQLINNTHKKTGYKILINI</sequence>
<evidence type="ECO:0000313" key="5">
    <source>
        <dbReference type="Proteomes" id="UP000221857"/>
    </source>
</evidence>
<dbReference type="CDD" id="cd10437">
    <property type="entry name" value="GIY-YIG_HE_I-TevI_like"/>
    <property type="match status" value="1"/>
</dbReference>
<comment type="cofactor">
    <cofactor evidence="1">
        <name>Mg(2+)</name>
        <dbReference type="ChEBI" id="CHEBI:18420"/>
    </cofactor>
</comment>
<keyword evidence="4" id="KW-0540">Nuclease</keyword>
<evidence type="ECO:0000256" key="1">
    <source>
        <dbReference type="ARBA" id="ARBA00001946"/>
    </source>
</evidence>
<evidence type="ECO:0000313" key="4">
    <source>
        <dbReference type="EMBL" id="ALN97185.1"/>
    </source>
</evidence>
<dbReference type="GO" id="GO:0004519">
    <property type="term" value="F:endonuclease activity"/>
    <property type="evidence" value="ECO:0007669"/>
    <property type="project" value="UniProtKB-KW"/>
</dbReference>
<proteinExistence type="predicted"/>
<keyword evidence="4" id="KW-0255">Endonuclease</keyword>
<dbReference type="SMART" id="SM00465">
    <property type="entry name" value="GIYc"/>
    <property type="match status" value="1"/>
</dbReference>
<dbReference type="PROSITE" id="PS50164">
    <property type="entry name" value="GIY_YIG"/>
    <property type="match status" value="1"/>
</dbReference>
<dbReference type="KEGG" id="vg:40069645"/>